<evidence type="ECO:0000313" key="3">
    <source>
        <dbReference type="EMBL" id="MCF2564438.1"/>
    </source>
</evidence>
<keyword evidence="4" id="KW-1185">Reference proteome</keyword>
<proteinExistence type="predicted"/>
<reference evidence="3 4" key="1">
    <citation type="submission" date="2020-12" db="EMBL/GenBank/DDBJ databases">
        <title>Whole genome sequences of gut porcine anaerobes.</title>
        <authorList>
            <person name="Kubasova T."/>
            <person name="Jahodarova E."/>
            <person name="Rychlik I."/>
        </authorList>
    </citation>
    <scope>NUCLEOTIDE SEQUENCE [LARGE SCALE GENOMIC DNA]</scope>
    <source>
        <strain evidence="3 4">An925</strain>
    </source>
</reference>
<name>A0ABS9CJH7_9BACT</name>
<feature type="domain" description="Uncharacterized protein YyaB-like PH" evidence="2">
    <location>
        <begin position="57"/>
        <end position="131"/>
    </location>
</feature>
<gene>
    <name evidence="3" type="ORF">I6E12_09975</name>
</gene>
<evidence type="ECO:0000259" key="2">
    <source>
        <dbReference type="Pfam" id="PF06713"/>
    </source>
</evidence>
<accession>A0ABS9CJH7</accession>
<organism evidence="3 4">
    <name type="scientific">Xylanibacter brevis</name>
    <dbReference type="NCBI Taxonomy" id="83231"/>
    <lineage>
        <taxon>Bacteria</taxon>
        <taxon>Pseudomonadati</taxon>
        <taxon>Bacteroidota</taxon>
        <taxon>Bacteroidia</taxon>
        <taxon>Bacteroidales</taxon>
        <taxon>Prevotellaceae</taxon>
        <taxon>Xylanibacter</taxon>
    </lineage>
</organism>
<dbReference type="Pfam" id="PF06713">
    <property type="entry name" value="bPH_4"/>
    <property type="match status" value="1"/>
</dbReference>
<dbReference type="EMBL" id="JADYTN010000024">
    <property type="protein sequence ID" value="MCF2564438.1"/>
    <property type="molecule type" value="Genomic_DNA"/>
</dbReference>
<keyword evidence="1" id="KW-0472">Membrane</keyword>
<keyword evidence="1" id="KW-0812">Transmembrane</keyword>
<feature type="transmembrane region" description="Helical" evidence="1">
    <location>
        <begin position="12"/>
        <end position="31"/>
    </location>
</feature>
<sequence>MIENKVYKSRVDTWLVILFMCVIGFLIWQVIVTNYEWIIVVVTVLMTWLLVDLLLHTDYTIGEGVLKVRCGMFIGWDVPIDKILKITPCRTMLSSPALSLQRICIFYNRFDDIIISPKNSQEFVHELLRQNPNIEVKI</sequence>
<dbReference type="InterPro" id="IPR009589">
    <property type="entry name" value="PH_YyaB-like"/>
</dbReference>
<dbReference type="RefSeq" id="WP_094389991.1">
    <property type="nucleotide sequence ID" value="NZ_JADYTN010000024.1"/>
</dbReference>
<dbReference type="Proteomes" id="UP001200470">
    <property type="component" value="Unassembled WGS sequence"/>
</dbReference>
<keyword evidence="1" id="KW-1133">Transmembrane helix</keyword>
<comment type="caution">
    <text evidence="3">The sequence shown here is derived from an EMBL/GenBank/DDBJ whole genome shotgun (WGS) entry which is preliminary data.</text>
</comment>
<protein>
    <submittedName>
        <fullName evidence="3">PH domain-containing protein</fullName>
    </submittedName>
</protein>
<evidence type="ECO:0000256" key="1">
    <source>
        <dbReference type="SAM" id="Phobius"/>
    </source>
</evidence>
<evidence type="ECO:0000313" key="4">
    <source>
        <dbReference type="Proteomes" id="UP001200470"/>
    </source>
</evidence>
<feature type="transmembrane region" description="Helical" evidence="1">
    <location>
        <begin position="37"/>
        <end position="55"/>
    </location>
</feature>